<sequence length="128" mass="14008">MASLYKTAAAVCLLALCGLPSQAAQNKKCKFTVTEVNEGDYVYANLVRNGKLPIHISEVAMDKQLVASLRAEVETKEETAEQGACDALMEASNFKTMFHHSFEYKEGGSPDYRQLLQDALDAGLAVFK</sequence>
<gene>
    <name evidence="2" type="ORF">EBH_0027990</name>
</gene>
<accession>U6LPF0</accession>
<dbReference type="EMBL" id="HG711804">
    <property type="protein sequence ID" value="CDJ49675.1"/>
    <property type="molecule type" value="Genomic_DNA"/>
</dbReference>
<organism evidence="2 3">
    <name type="scientific">Eimeria brunetti</name>
    <dbReference type="NCBI Taxonomy" id="51314"/>
    <lineage>
        <taxon>Eukaryota</taxon>
        <taxon>Sar</taxon>
        <taxon>Alveolata</taxon>
        <taxon>Apicomplexa</taxon>
        <taxon>Conoidasida</taxon>
        <taxon>Coccidia</taxon>
        <taxon>Eucoccidiorida</taxon>
        <taxon>Eimeriorina</taxon>
        <taxon>Eimeriidae</taxon>
        <taxon>Eimeria</taxon>
    </lineage>
</organism>
<dbReference type="Proteomes" id="UP000030750">
    <property type="component" value="Unassembled WGS sequence"/>
</dbReference>
<keyword evidence="1" id="KW-0732">Signal</keyword>
<evidence type="ECO:0000313" key="3">
    <source>
        <dbReference type="Proteomes" id="UP000030750"/>
    </source>
</evidence>
<evidence type="ECO:0000256" key="1">
    <source>
        <dbReference type="SAM" id="SignalP"/>
    </source>
</evidence>
<reference evidence="2" key="2">
    <citation type="submission" date="2013-10" db="EMBL/GenBank/DDBJ databases">
        <authorList>
            <person name="Aslett M."/>
        </authorList>
    </citation>
    <scope>NUCLEOTIDE SEQUENCE [LARGE SCALE GENOMIC DNA]</scope>
    <source>
        <strain evidence="2">Houghton</strain>
    </source>
</reference>
<feature type="chain" id="PRO_5004674308" description="SAG family member" evidence="1">
    <location>
        <begin position="24"/>
        <end position="128"/>
    </location>
</feature>
<reference evidence="2" key="1">
    <citation type="submission" date="2013-10" db="EMBL/GenBank/DDBJ databases">
        <title>Genomic analysis of the causative agents of coccidiosis in chickens.</title>
        <authorList>
            <person name="Reid A.J."/>
            <person name="Blake D."/>
            <person name="Billington K."/>
            <person name="Browne H."/>
            <person name="Dunn M."/>
            <person name="Hung S."/>
            <person name="Kawahara F."/>
            <person name="Miranda-Saavedra D."/>
            <person name="Mourier T."/>
            <person name="Nagra H."/>
            <person name="Otto T.D."/>
            <person name="Rawlings N."/>
            <person name="Sanchez A."/>
            <person name="Sanders M."/>
            <person name="Subramaniam C."/>
            <person name="Tay Y."/>
            <person name="Dear P."/>
            <person name="Doerig C."/>
            <person name="Gruber A."/>
            <person name="Parkinson J."/>
            <person name="Shirley M."/>
            <person name="Wan K.L."/>
            <person name="Berriman M."/>
            <person name="Tomley F."/>
            <person name="Pain A."/>
        </authorList>
    </citation>
    <scope>NUCLEOTIDE SEQUENCE [LARGE SCALE GENOMIC DNA]</scope>
    <source>
        <strain evidence="2">Houghton</strain>
    </source>
</reference>
<keyword evidence="3" id="KW-1185">Reference proteome</keyword>
<evidence type="ECO:0008006" key="4">
    <source>
        <dbReference type="Google" id="ProtNLM"/>
    </source>
</evidence>
<feature type="signal peptide" evidence="1">
    <location>
        <begin position="1"/>
        <end position="23"/>
    </location>
</feature>
<protein>
    <recommendedName>
        <fullName evidence="4">SAG family member</fullName>
    </recommendedName>
</protein>
<dbReference type="AlphaFoldDB" id="U6LPF0"/>
<dbReference type="VEuPathDB" id="ToxoDB:EBH_0027990"/>
<evidence type="ECO:0000313" key="2">
    <source>
        <dbReference type="EMBL" id="CDJ49675.1"/>
    </source>
</evidence>
<name>U6LPF0_9EIME</name>
<proteinExistence type="predicted"/>